<sequence length="135" mass="14087">MAVAPGRYNIVFNTTNVGRMVAGEPDDMNPKPVMVGPGTAPLWVVGEIPGNLPGNLRVLATKNTLVANIGGLLVGLLQDPPNAPDWNIIPTTIPGLFRIVRTGTNLAWTVPGGAVPVQIELQPDVGGANQAFSFV</sequence>
<dbReference type="InterPro" id="IPR031755">
    <property type="entry name" value="Inhibitor_I66"/>
</dbReference>
<dbReference type="Pfam" id="PF16850">
    <property type="entry name" value="Inhibitor_I66"/>
    <property type="match status" value="1"/>
</dbReference>
<gene>
    <name evidence="1" type="ORF">P691DRAFT_789451</name>
</gene>
<accession>A0A9P5X1V0</accession>
<dbReference type="Proteomes" id="UP000807342">
    <property type="component" value="Unassembled WGS sequence"/>
</dbReference>
<dbReference type="EMBL" id="MU151630">
    <property type="protein sequence ID" value="KAF9442455.1"/>
    <property type="molecule type" value="Genomic_DNA"/>
</dbReference>
<organism evidence="1 2">
    <name type="scientific">Macrolepiota fuliginosa MF-IS2</name>
    <dbReference type="NCBI Taxonomy" id="1400762"/>
    <lineage>
        <taxon>Eukaryota</taxon>
        <taxon>Fungi</taxon>
        <taxon>Dikarya</taxon>
        <taxon>Basidiomycota</taxon>
        <taxon>Agaricomycotina</taxon>
        <taxon>Agaricomycetes</taxon>
        <taxon>Agaricomycetidae</taxon>
        <taxon>Agaricales</taxon>
        <taxon>Agaricineae</taxon>
        <taxon>Agaricaceae</taxon>
        <taxon>Macrolepiota</taxon>
    </lineage>
</organism>
<evidence type="ECO:0000313" key="1">
    <source>
        <dbReference type="EMBL" id="KAF9442455.1"/>
    </source>
</evidence>
<keyword evidence="2" id="KW-1185">Reference proteome</keyword>
<proteinExistence type="predicted"/>
<name>A0A9P5X1V0_9AGAR</name>
<dbReference type="GO" id="GO:0004867">
    <property type="term" value="F:serine-type endopeptidase inhibitor activity"/>
    <property type="evidence" value="ECO:0007669"/>
    <property type="project" value="InterPro"/>
</dbReference>
<reference evidence="1" key="1">
    <citation type="submission" date="2020-11" db="EMBL/GenBank/DDBJ databases">
        <authorList>
            <consortium name="DOE Joint Genome Institute"/>
            <person name="Ahrendt S."/>
            <person name="Riley R."/>
            <person name="Andreopoulos W."/>
            <person name="Labutti K."/>
            <person name="Pangilinan J."/>
            <person name="Ruiz-Duenas F.J."/>
            <person name="Barrasa J.M."/>
            <person name="Sanchez-Garcia M."/>
            <person name="Camarero S."/>
            <person name="Miyauchi S."/>
            <person name="Serrano A."/>
            <person name="Linde D."/>
            <person name="Babiker R."/>
            <person name="Drula E."/>
            <person name="Ayuso-Fernandez I."/>
            <person name="Pacheco R."/>
            <person name="Padilla G."/>
            <person name="Ferreira P."/>
            <person name="Barriuso J."/>
            <person name="Kellner H."/>
            <person name="Castanera R."/>
            <person name="Alfaro M."/>
            <person name="Ramirez L."/>
            <person name="Pisabarro A.G."/>
            <person name="Kuo A."/>
            <person name="Tritt A."/>
            <person name="Lipzen A."/>
            <person name="He G."/>
            <person name="Yan M."/>
            <person name="Ng V."/>
            <person name="Cullen D."/>
            <person name="Martin F."/>
            <person name="Rosso M.-N."/>
            <person name="Henrissat B."/>
            <person name="Hibbett D."/>
            <person name="Martinez A.T."/>
            <person name="Grigoriev I.V."/>
        </authorList>
    </citation>
    <scope>NUCLEOTIDE SEQUENCE</scope>
    <source>
        <strain evidence="1">MF-IS2</strain>
    </source>
</reference>
<evidence type="ECO:0000313" key="2">
    <source>
        <dbReference type="Proteomes" id="UP000807342"/>
    </source>
</evidence>
<dbReference type="Gene3D" id="2.80.10.50">
    <property type="match status" value="1"/>
</dbReference>
<dbReference type="AlphaFoldDB" id="A0A9P5X1V0"/>
<protein>
    <submittedName>
        <fullName evidence="1">Uncharacterized protein</fullName>
    </submittedName>
</protein>
<comment type="caution">
    <text evidence="1">The sequence shown here is derived from an EMBL/GenBank/DDBJ whole genome shotgun (WGS) entry which is preliminary data.</text>
</comment>